<dbReference type="RefSeq" id="WP_051335132.1">
    <property type="nucleotide sequence ID" value="NZ_KI270975.1"/>
</dbReference>
<dbReference type="InterPro" id="IPR014962">
    <property type="entry name" value="YolD"/>
</dbReference>
<accession>U2R7W7</accession>
<gene>
    <name evidence="1" type="ORF">HMPREF0367_00346</name>
</gene>
<dbReference type="HOGENOM" id="CLU_131538_1_1_9"/>
<proteinExistence type="predicted"/>
<protein>
    <submittedName>
        <fullName evidence="1">YolD-like protein</fullName>
    </submittedName>
</protein>
<evidence type="ECO:0000313" key="1">
    <source>
        <dbReference type="EMBL" id="ERK46797.1"/>
    </source>
</evidence>
<evidence type="ECO:0000313" key="2">
    <source>
        <dbReference type="Proteomes" id="UP000016658"/>
    </source>
</evidence>
<dbReference type="OrthoDB" id="361760at2"/>
<dbReference type="Proteomes" id="UP000016658">
    <property type="component" value="Unassembled WGS sequence"/>
</dbReference>
<name>U2R7W7_9FIRM</name>
<dbReference type="EMBL" id="AWVI01000018">
    <property type="protein sequence ID" value="ERK46797.1"/>
    <property type="molecule type" value="Genomic_DNA"/>
</dbReference>
<reference evidence="1 2" key="1">
    <citation type="submission" date="2013-06" db="EMBL/GenBank/DDBJ databases">
        <authorList>
            <person name="Weinstock G."/>
            <person name="Sodergren E."/>
            <person name="Lobos E.A."/>
            <person name="Fulton L."/>
            <person name="Fulton R."/>
            <person name="Courtney L."/>
            <person name="Fronick C."/>
            <person name="O'Laughlin M."/>
            <person name="Godfrey J."/>
            <person name="Wilson R.M."/>
            <person name="Miner T."/>
            <person name="Farmer C."/>
            <person name="Delehaunty K."/>
            <person name="Cordes M."/>
            <person name="Minx P."/>
            <person name="Tomlinson C."/>
            <person name="Chen J."/>
            <person name="Wollam A."/>
            <person name="Pepin K.H."/>
            <person name="Bhonagiri V."/>
            <person name="Zhang X."/>
            <person name="Warren W."/>
            <person name="Mitreva M."/>
            <person name="Mardis E.R."/>
            <person name="Wilson R.K."/>
        </authorList>
    </citation>
    <scope>NUCLEOTIDE SEQUENCE [LARGE SCALE GENOMIC DNA]</scope>
    <source>
        <strain evidence="1 2">ATCC 27803</strain>
    </source>
</reference>
<dbReference type="Pfam" id="PF08863">
    <property type="entry name" value="YolD"/>
    <property type="match status" value="1"/>
</dbReference>
<organism evidence="1 2">
    <name type="scientific">Faecalitalea cylindroides ATCC 27803</name>
    <dbReference type="NCBI Taxonomy" id="649755"/>
    <lineage>
        <taxon>Bacteria</taxon>
        <taxon>Bacillati</taxon>
        <taxon>Bacillota</taxon>
        <taxon>Erysipelotrichia</taxon>
        <taxon>Erysipelotrichales</taxon>
        <taxon>Erysipelotrichaceae</taxon>
        <taxon>Faecalitalea</taxon>
    </lineage>
</organism>
<comment type="caution">
    <text evidence="1">The sequence shown here is derived from an EMBL/GenBank/DDBJ whole genome shotgun (WGS) entry which is preliminary data.</text>
</comment>
<dbReference type="AlphaFoldDB" id="U2R7W7"/>
<sequence>MMDKIQRAHIFSSFDALKGFRELLKEEERIVVPKRILSEDDLEMLDKKIHQIEKGMIITVIYFDNGDYIKKTGVVSKIRLEERYIQIIKTKILLKNIVDIENDLLENVTYYNF</sequence>